<keyword evidence="1" id="KW-1133">Transmembrane helix</keyword>
<dbReference type="Pfam" id="PF14104">
    <property type="entry name" value="DUF4277"/>
    <property type="match status" value="1"/>
</dbReference>
<dbReference type="RefSeq" id="WP_285995448.1">
    <property type="nucleotide sequence ID" value="NZ_CP127295.1"/>
</dbReference>
<dbReference type="KEGG" id="amog:QRX60_33590"/>
<evidence type="ECO:0000259" key="2">
    <source>
        <dbReference type="Pfam" id="PF14104"/>
    </source>
</evidence>
<proteinExistence type="predicted"/>
<feature type="transmembrane region" description="Helical" evidence="1">
    <location>
        <begin position="454"/>
        <end position="473"/>
    </location>
</feature>
<evidence type="ECO:0000256" key="1">
    <source>
        <dbReference type="SAM" id="Phobius"/>
    </source>
</evidence>
<keyword evidence="4" id="KW-1185">Reference proteome</keyword>
<gene>
    <name evidence="3" type="ORF">QRX60_33590</name>
</gene>
<dbReference type="InterPro" id="IPR047654">
    <property type="entry name" value="IS1634_transpos"/>
</dbReference>
<reference evidence="3 4" key="1">
    <citation type="submission" date="2023-06" db="EMBL/GenBank/DDBJ databases">
        <authorList>
            <person name="Oyuntsetseg B."/>
            <person name="Kim S.B."/>
        </authorList>
    </citation>
    <scope>NUCLEOTIDE SEQUENCE [LARGE SCALE GENOMIC DNA]</scope>
    <source>
        <strain evidence="3 4">4-36</strain>
    </source>
</reference>
<keyword evidence="1" id="KW-0472">Membrane</keyword>
<feature type="domain" description="DUF4277" evidence="2">
    <location>
        <begin position="19"/>
        <end position="109"/>
    </location>
</feature>
<dbReference type="PANTHER" id="PTHR34614:SF2">
    <property type="entry name" value="TRANSPOSASE IS4-LIKE DOMAIN-CONTAINING PROTEIN"/>
    <property type="match status" value="1"/>
</dbReference>
<dbReference type="NCBIfam" id="NF033559">
    <property type="entry name" value="transpos_IS1634"/>
    <property type="match status" value="1"/>
</dbReference>
<evidence type="ECO:0000313" key="3">
    <source>
        <dbReference type="EMBL" id="WIX98965.1"/>
    </source>
</evidence>
<evidence type="ECO:0000313" key="4">
    <source>
        <dbReference type="Proteomes" id="UP001239397"/>
    </source>
</evidence>
<sequence length="541" mass="58419">MRERRSRQPMAYGGPSVEKMLGALPVVAEYCHRLDLAGIVDRACPIRADVAILTHGQVIEALVANRLTSPSPLYRVQDWARAWAVEEALDVDPAALGDDRIARALDAIAPELDRIVGSVGAQAIAAFGVDVSRLHWDMTSISLYGAYEQADDQFATPKFGHPKDRRPDLKQVQAGLAVTGDGGIPLWHRAYDGNAGEVAQVVGAMTALKDVAGPRSFLLVGDSKLISYGNLHAMITAGVEFIAPASKLYVGAAELAGLDIDEATTVDYTAERDAGKPADHAGAWRVREDTLTVPGKKKTDPALRLRRVFVHSSARAAAAVTARAKKLDRARDDLERLTRGLGSRHYPAEQAVTDRVTAIARDRRVKTYLRSETGTDPATGKPTLTWWFDQAALDTEAATDGWYALLTNLPATIDAASVLIRYKGQEGVERRYSAFKGPLAVAPMFLKTNRRIEALITVICLALLIFCLVERSVHRALAPDTTMTGLYPGQKAKPTGMLIFQALAGLRLIPATNGQPATIPQPGPVQARLLDLLAVDPTQPP</sequence>
<name>A0A9Y2NAU5_9PSEU</name>
<accession>A0A9Y2NAU5</accession>
<dbReference type="AlphaFoldDB" id="A0A9Y2NAU5"/>
<dbReference type="Proteomes" id="UP001239397">
    <property type="component" value="Chromosome"/>
</dbReference>
<dbReference type="PANTHER" id="PTHR34614">
    <property type="match status" value="1"/>
</dbReference>
<dbReference type="EMBL" id="CP127295">
    <property type="protein sequence ID" value="WIX98965.1"/>
    <property type="molecule type" value="Genomic_DNA"/>
</dbReference>
<organism evidence="3 4">
    <name type="scientific">Amycolatopsis mongoliensis</name>
    <dbReference type="NCBI Taxonomy" id="715475"/>
    <lineage>
        <taxon>Bacteria</taxon>
        <taxon>Bacillati</taxon>
        <taxon>Actinomycetota</taxon>
        <taxon>Actinomycetes</taxon>
        <taxon>Pseudonocardiales</taxon>
        <taxon>Pseudonocardiaceae</taxon>
        <taxon>Amycolatopsis</taxon>
    </lineage>
</organism>
<protein>
    <submittedName>
        <fullName evidence="3">IS1634 family transposase</fullName>
    </submittedName>
</protein>
<keyword evidence="1" id="KW-0812">Transmembrane</keyword>
<dbReference type="InterPro" id="IPR025457">
    <property type="entry name" value="DUF4277"/>
</dbReference>